<evidence type="ECO:0000313" key="3">
    <source>
        <dbReference type="Proteomes" id="UP001438953"/>
    </source>
</evidence>
<comment type="caution">
    <text evidence="2">The sequence shown here is derived from an EMBL/GenBank/DDBJ whole genome shotgun (WGS) entry which is preliminary data.</text>
</comment>
<dbReference type="Gene3D" id="1.10.10.1100">
    <property type="entry name" value="BFD-like [2Fe-2S]-binding domain"/>
    <property type="match status" value="1"/>
</dbReference>
<organism evidence="2 3">
    <name type="scientific">Thioclava kandeliae</name>
    <dbReference type="NCBI Taxonomy" id="3070818"/>
    <lineage>
        <taxon>Bacteria</taxon>
        <taxon>Pseudomonadati</taxon>
        <taxon>Pseudomonadota</taxon>
        <taxon>Alphaproteobacteria</taxon>
        <taxon>Rhodobacterales</taxon>
        <taxon>Paracoccaceae</taxon>
        <taxon>Thioclava</taxon>
    </lineage>
</organism>
<dbReference type="Proteomes" id="UP001438953">
    <property type="component" value="Unassembled WGS sequence"/>
</dbReference>
<dbReference type="InterPro" id="IPR007419">
    <property type="entry name" value="BFD-like_2Fe2S-bd_dom"/>
</dbReference>
<dbReference type="Pfam" id="PF04324">
    <property type="entry name" value="Fer2_BFD"/>
    <property type="match status" value="1"/>
</dbReference>
<reference evidence="2 3" key="2">
    <citation type="submission" date="2024-06" db="EMBL/GenBank/DDBJ databases">
        <title>Thioclava kandeliae sp. nov. from a rhizosphere soil sample of Kandelia candel in a mangrove.</title>
        <authorList>
            <person name="Mu T."/>
        </authorList>
    </citation>
    <scope>NUCLEOTIDE SEQUENCE [LARGE SCALE GENOMIC DNA]</scope>
    <source>
        <strain evidence="2 3">CPCC 100088</strain>
    </source>
</reference>
<feature type="domain" description="BFD-like [2Fe-2S]-binding" evidence="1">
    <location>
        <begin position="73"/>
        <end position="121"/>
    </location>
</feature>
<dbReference type="InterPro" id="IPR041854">
    <property type="entry name" value="BFD-like_2Fe2S-bd_dom_sf"/>
</dbReference>
<dbReference type="EMBL" id="JAYWLC010000003">
    <property type="protein sequence ID" value="MER5171115.1"/>
    <property type="molecule type" value="Genomic_DNA"/>
</dbReference>
<reference evidence="2 3" key="1">
    <citation type="submission" date="2024-01" db="EMBL/GenBank/DDBJ databases">
        <authorList>
            <person name="Deng Y."/>
            <person name="Su J."/>
        </authorList>
    </citation>
    <scope>NUCLEOTIDE SEQUENCE [LARGE SCALE GENOMIC DNA]</scope>
    <source>
        <strain evidence="2 3">CPCC 100088</strain>
    </source>
</reference>
<dbReference type="RefSeq" id="WP_350935286.1">
    <property type="nucleotide sequence ID" value="NZ_JAYWLC010000003.1"/>
</dbReference>
<proteinExistence type="predicted"/>
<evidence type="ECO:0000259" key="1">
    <source>
        <dbReference type="Pfam" id="PF04324"/>
    </source>
</evidence>
<protein>
    <submittedName>
        <fullName evidence="2">(2Fe-2S)-binding protein</fullName>
    </submittedName>
</protein>
<evidence type="ECO:0000313" key="2">
    <source>
        <dbReference type="EMBL" id="MER5171115.1"/>
    </source>
</evidence>
<name>A0ABV1SDW9_9RHOB</name>
<gene>
    <name evidence="2" type="ORF">VSX56_04935</name>
</gene>
<sequence length="128" mass="12942">MSDLTAATISTQFAHMLLPPAGASTIPRPDHALYTGSEPVALICDFLVGLSGTEAAWALAGQARGDTPDPGPVVCSCFAVGRNTILREIAEKGLESVEAIGAGLSAGTNCGSCKAELAGLLMAAREQA</sequence>
<keyword evidence="3" id="KW-1185">Reference proteome</keyword>
<accession>A0ABV1SDW9</accession>